<sequence>MQIREIKEMIYFIAKGLEQWEGNGWTEIPDTLHKGHLLFMKNTLQSNMPPNNIFDLIKLLHEPVEKWGMDGIEKLLPGDSTFLVEGFGLSIDIEDFLEEYRFPAEFDQSVMKEILNYCRDNSLDEEYRKIRSIIASPDNAVLTYVRLRKILFSIKDNVLHQLFESCYEQVPHNIDNYKKCPHCGWTVSFIKGNWRCNKEQICGHFQSFERLESYKFSEDELVYRIRPGIQRYVLLTGIIEEKICKRLKGYDAVLYPNIDEFDIRINVNDTLIDLDVKDYRSPRMLANAFNNKNSGYLEKYHKNAYVIIPNYRLKMNPNYKELVSSSLSKESSVYIQIMTERELFKCLKEETLCSTN</sequence>
<evidence type="ECO:0000313" key="2">
    <source>
        <dbReference type="EMBL" id="WZF30010.1"/>
    </source>
</evidence>
<dbReference type="Pfam" id="PF18154">
    <property type="entry name" value="pPIWI_RE_REase"/>
    <property type="match status" value="1"/>
</dbReference>
<dbReference type="InterPro" id="IPR040828">
    <property type="entry name" value="pPIWI_RE_REase"/>
</dbReference>
<dbReference type="Proteomes" id="UP001485505">
    <property type="component" value="Chromosome"/>
</dbReference>
<protein>
    <recommendedName>
        <fullName evidence="1">REase associating with pPIWI RE domain-containing protein</fullName>
    </recommendedName>
</protein>
<dbReference type="RefSeq" id="WP_341518450.1">
    <property type="nucleotide sequence ID" value="NZ_CP151108.1"/>
</dbReference>
<organism evidence="2 3">
    <name type="scientific">Bacillus paramobilis</name>
    <dbReference type="NCBI Taxonomy" id="2817477"/>
    <lineage>
        <taxon>Bacteria</taxon>
        <taxon>Bacillati</taxon>
        <taxon>Bacillota</taxon>
        <taxon>Bacilli</taxon>
        <taxon>Bacillales</taxon>
        <taxon>Bacillaceae</taxon>
        <taxon>Bacillus</taxon>
        <taxon>Bacillus cereus group</taxon>
    </lineage>
</organism>
<feature type="domain" description="REase associating with pPIWI RE" evidence="1">
    <location>
        <begin position="239"/>
        <end position="349"/>
    </location>
</feature>
<keyword evidence="3" id="KW-1185">Reference proteome</keyword>
<proteinExistence type="predicted"/>
<name>A0ABZ2VLP5_9BACI</name>
<evidence type="ECO:0000259" key="1">
    <source>
        <dbReference type="Pfam" id="PF18154"/>
    </source>
</evidence>
<dbReference type="EMBL" id="CP151108">
    <property type="protein sequence ID" value="WZF30010.1"/>
    <property type="molecule type" value="Genomic_DNA"/>
</dbReference>
<accession>A0ABZ2VLP5</accession>
<reference evidence="2 3" key="1">
    <citation type="submission" date="2024-04" db="EMBL/GenBank/DDBJ databases">
        <title>Complete genome sequence of Bacillus mobilis strains derived from soil.</title>
        <authorList>
            <person name="Jung H."/>
            <person name="Choi S."/>
            <person name="Kim Y."/>
            <person name="Han J.A."/>
            <person name="Kim E.Y."/>
            <person name="Lee H.-S."/>
        </authorList>
    </citation>
    <scope>NUCLEOTIDE SEQUENCE [LARGE SCALE GENOMIC DNA]</scope>
    <source>
        <strain evidence="2 3">IMGN7</strain>
    </source>
</reference>
<gene>
    <name evidence="2" type="ORF">AABL52_22350</name>
</gene>
<evidence type="ECO:0000313" key="3">
    <source>
        <dbReference type="Proteomes" id="UP001485505"/>
    </source>
</evidence>